<comment type="caution">
    <text evidence="2">The sequence shown here is derived from an EMBL/GenBank/DDBJ whole genome shotgun (WGS) entry which is preliminary data.</text>
</comment>
<organism evidence="2 3">
    <name type="scientific">Streptomyces siamensis</name>
    <dbReference type="NCBI Taxonomy" id="1274986"/>
    <lineage>
        <taxon>Bacteria</taxon>
        <taxon>Bacillati</taxon>
        <taxon>Actinomycetota</taxon>
        <taxon>Actinomycetes</taxon>
        <taxon>Kitasatosporales</taxon>
        <taxon>Streptomycetaceae</taxon>
        <taxon>Streptomyces</taxon>
    </lineage>
</organism>
<proteinExistence type="predicted"/>
<dbReference type="SUPFAM" id="SSF69318">
    <property type="entry name" value="Integrin alpha N-terminal domain"/>
    <property type="match status" value="1"/>
</dbReference>
<reference evidence="3" key="1">
    <citation type="journal article" date="2019" name="Int. J. Syst. Evol. Microbiol.">
        <title>The Global Catalogue of Microorganisms (GCM) 10K type strain sequencing project: providing services to taxonomists for standard genome sequencing and annotation.</title>
        <authorList>
            <consortium name="The Broad Institute Genomics Platform"/>
            <consortium name="The Broad Institute Genome Sequencing Center for Infectious Disease"/>
            <person name="Wu L."/>
            <person name="Ma J."/>
        </authorList>
    </citation>
    <scope>NUCLEOTIDE SEQUENCE [LARGE SCALE GENOMIC DNA]</scope>
    <source>
        <strain evidence="3">JCM 18409</strain>
    </source>
</reference>
<dbReference type="Gene3D" id="2.130.10.130">
    <property type="entry name" value="Integrin alpha, N-terminal"/>
    <property type="match status" value="1"/>
</dbReference>
<dbReference type="Pfam" id="PF01839">
    <property type="entry name" value="FG-GAP"/>
    <property type="match status" value="1"/>
</dbReference>
<dbReference type="RefSeq" id="WP_345641817.1">
    <property type="nucleotide sequence ID" value="NZ_BAABKB010000002.1"/>
</dbReference>
<evidence type="ECO:0000313" key="3">
    <source>
        <dbReference type="Proteomes" id="UP001501759"/>
    </source>
</evidence>
<dbReference type="InterPro" id="IPR028994">
    <property type="entry name" value="Integrin_alpha_N"/>
</dbReference>
<accession>A0ABP9IJ89</accession>
<evidence type="ECO:0000313" key="2">
    <source>
        <dbReference type="EMBL" id="GAA4998611.1"/>
    </source>
</evidence>
<evidence type="ECO:0008006" key="4">
    <source>
        <dbReference type="Google" id="ProtNLM"/>
    </source>
</evidence>
<gene>
    <name evidence="2" type="ORF">GCM10023335_10350</name>
</gene>
<evidence type="ECO:0000256" key="1">
    <source>
        <dbReference type="ARBA" id="ARBA00022729"/>
    </source>
</evidence>
<dbReference type="EMBL" id="BAABKB010000002">
    <property type="protein sequence ID" value="GAA4998611.1"/>
    <property type="molecule type" value="Genomic_DNA"/>
</dbReference>
<keyword evidence="1" id="KW-0732">Signal</keyword>
<dbReference type="Proteomes" id="UP001501759">
    <property type="component" value="Unassembled WGS sequence"/>
</dbReference>
<dbReference type="InterPro" id="IPR013517">
    <property type="entry name" value="FG-GAP"/>
</dbReference>
<sequence>MTSTTPDEGVHQRLSAGDVNGDGYADLAVGVRGEEIDGKNNAGGVHVFKGRASGLSGTGSQWFARNTPGVPGALTADDQFGGLVRLRDTNGDGRADLHVSATGDLRLPGSAGGITTTGATEYDAVPITSFLQ</sequence>
<protein>
    <recommendedName>
        <fullName evidence="4">VCBS repeat-containing protein</fullName>
    </recommendedName>
</protein>
<keyword evidence="3" id="KW-1185">Reference proteome</keyword>
<name>A0ABP9IJ89_9ACTN</name>